<dbReference type="Gene3D" id="3.40.50.1110">
    <property type="entry name" value="SGNH hydrolase"/>
    <property type="match status" value="1"/>
</dbReference>
<evidence type="ECO:0000259" key="1">
    <source>
        <dbReference type="Pfam" id="PF13472"/>
    </source>
</evidence>
<proteinExistence type="predicted"/>
<dbReference type="InterPro" id="IPR036514">
    <property type="entry name" value="SGNH_hydro_sf"/>
</dbReference>
<feature type="domain" description="SGNH hydrolase-type esterase" evidence="1">
    <location>
        <begin position="37"/>
        <end position="166"/>
    </location>
</feature>
<name>A0ABT0K307_9ACTN</name>
<dbReference type="EMBL" id="JALKFT010000027">
    <property type="protein sequence ID" value="MCK9878161.1"/>
    <property type="molecule type" value="Genomic_DNA"/>
</dbReference>
<evidence type="ECO:0000313" key="3">
    <source>
        <dbReference type="Proteomes" id="UP001201873"/>
    </source>
</evidence>
<dbReference type="InterPro" id="IPR013830">
    <property type="entry name" value="SGNH_hydro"/>
</dbReference>
<dbReference type="Proteomes" id="UP001201873">
    <property type="component" value="Unassembled WGS sequence"/>
</dbReference>
<comment type="caution">
    <text evidence="2">The sequence shown here is derived from an EMBL/GenBank/DDBJ whole genome shotgun (WGS) entry which is preliminary data.</text>
</comment>
<reference evidence="2 3" key="1">
    <citation type="submission" date="2022-04" db="EMBL/GenBank/DDBJ databases">
        <title>Genome diversity in the genus Frankia.</title>
        <authorList>
            <person name="Carlos-Shanley C."/>
            <person name="Hahn D."/>
        </authorList>
    </citation>
    <scope>NUCLEOTIDE SEQUENCE [LARGE SCALE GENOMIC DNA]</scope>
    <source>
        <strain evidence="2 3">Ag45/Mut15</strain>
    </source>
</reference>
<dbReference type="RefSeq" id="WP_248826296.1">
    <property type="nucleotide sequence ID" value="NZ_JALKFT010000027.1"/>
</dbReference>
<keyword evidence="3" id="KW-1185">Reference proteome</keyword>
<evidence type="ECO:0000313" key="2">
    <source>
        <dbReference type="EMBL" id="MCK9878161.1"/>
    </source>
</evidence>
<gene>
    <name evidence="2" type="ORF">MXD59_20720</name>
</gene>
<accession>A0ABT0K307</accession>
<sequence>MSLRGRGLKMVMKPFARIRSTQVAALGAAPGSVVVLGDGLAASGNWEEWFAGVPVRNFGIDALLIDELRSLLPHLGAPCAVVVLIGTSDLLGLGGSGEPRRAAERLARAVEALQARVGTAPVVVVGVPPRHLVRAAVDRFNRRAADLVAARGAVFVDVTTAQTEQDASDGFLLSVGRWDAAVYAAVAAAVRPVTFLVAPQRGSRPPDLA</sequence>
<dbReference type="SUPFAM" id="SSF52266">
    <property type="entry name" value="SGNH hydrolase"/>
    <property type="match status" value="1"/>
</dbReference>
<dbReference type="Pfam" id="PF13472">
    <property type="entry name" value="Lipase_GDSL_2"/>
    <property type="match status" value="1"/>
</dbReference>
<organism evidence="2 3">
    <name type="scientific">Frankia umida</name>
    <dbReference type="NCBI Taxonomy" id="573489"/>
    <lineage>
        <taxon>Bacteria</taxon>
        <taxon>Bacillati</taxon>
        <taxon>Actinomycetota</taxon>
        <taxon>Actinomycetes</taxon>
        <taxon>Frankiales</taxon>
        <taxon>Frankiaceae</taxon>
        <taxon>Frankia</taxon>
    </lineage>
</organism>
<protein>
    <submittedName>
        <fullName evidence="2">GDSL-type esterase/lipase family protein</fullName>
    </submittedName>
</protein>